<feature type="domain" description="ABC1 atypical kinase-like" evidence="1">
    <location>
        <begin position="27"/>
        <end position="93"/>
    </location>
</feature>
<protein>
    <recommendedName>
        <fullName evidence="1">ABC1 atypical kinase-like domain-containing protein</fullName>
    </recommendedName>
</protein>
<name>A0AAV0AE90_PHAPC</name>
<dbReference type="SUPFAM" id="SSF56112">
    <property type="entry name" value="Protein kinase-like (PK-like)"/>
    <property type="match status" value="1"/>
</dbReference>
<accession>A0AAV0AE90</accession>
<dbReference type="PANTHER" id="PTHR43173">
    <property type="entry name" value="ABC1 FAMILY PROTEIN"/>
    <property type="match status" value="1"/>
</dbReference>
<organism evidence="2 3">
    <name type="scientific">Phakopsora pachyrhizi</name>
    <name type="common">Asian soybean rust disease fungus</name>
    <dbReference type="NCBI Taxonomy" id="170000"/>
    <lineage>
        <taxon>Eukaryota</taxon>
        <taxon>Fungi</taxon>
        <taxon>Dikarya</taxon>
        <taxon>Basidiomycota</taxon>
        <taxon>Pucciniomycotina</taxon>
        <taxon>Pucciniomycetes</taxon>
        <taxon>Pucciniales</taxon>
        <taxon>Phakopsoraceae</taxon>
        <taxon>Phakopsora</taxon>
    </lineage>
</organism>
<evidence type="ECO:0000313" key="2">
    <source>
        <dbReference type="EMBL" id="CAH7666386.1"/>
    </source>
</evidence>
<evidence type="ECO:0000259" key="1">
    <source>
        <dbReference type="Pfam" id="PF03109"/>
    </source>
</evidence>
<proteinExistence type="predicted"/>
<sequence>MDERKWGRGWRLYQEDFEKMFDNSTSNKMTEKQLLTVFRREFGDEGFEFDKIFEESEVKPVGVGSIAQVHRAELLNGQIVAVKVQRPENQNQLEL</sequence>
<reference evidence="2" key="1">
    <citation type="submission" date="2022-06" db="EMBL/GenBank/DDBJ databases">
        <authorList>
            <consortium name="SYNGENTA / RWTH Aachen University"/>
        </authorList>
    </citation>
    <scope>NUCLEOTIDE SEQUENCE</scope>
</reference>
<dbReference type="AlphaFoldDB" id="A0AAV0AE90"/>
<gene>
    <name evidence="2" type="ORF">PPACK8108_LOCUS738</name>
</gene>
<comment type="caution">
    <text evidence="2">The sequence shown here is derived from an EMBL/GenBank/DDBJ whole genome shotgun (WGS) entry which is preliminary data.</text>
</comment>
<keyword evidence="3" id="KW-1185">Reference proteome</keyword>
<dbReference type="Pfam" id="PF03109">
    <property type="entry name" value="ABC1"/>
    <property type="match status" value="1"/>
</dbReference>
<dbReference type="PANTHER" id="PTHR43173:SF37">
    <property type="entry name" value="ABC1 FAMILY PROTEIN C10F6.14C"/>
    <property type="match status" value="1"/>
</dbReference>
<dbReference type="Proteomes" id="UP001153365">
    <property type="component" value="Unassembled WGS sequence"/>
</dbReference>
<dbReference type="InterPro" id="IPR051130">
    <property type="entry name" value="Mito_struct-func_regulator"/>
</dbReference>
<evidence type="ECO:0000313" key="3">
    <source>
        <dbReference type="Proteomes" id="UP001153365"/>
    </source>
</evidence>
<dbReference type="InterPro" id="IPR004147">
    <property type="entry name" value="ABC1_dom"/>
</dbReference>
<dbReference type="EMBL" id="CALTRL010000106">
    <property type="protein sequence ID" value="CAH7666386.1"/>
    <property type="molecule type" value="Genomic_DNA"/>
</dbReference>
<dbReference type="InterPro" id="IPR011009">
    <property type="entry name" value="Kinase-like_dom_sf"/>
</dbReference>